<organism evidence="3 4">
    <name type="scientific">Glycomyces sambucus</name>
    <dbReference type="NCBI Taxonomy" id="380244"/>
    <lineage>
        <taxon>Bacteria</taxon>
        <taxon>Bacillati</taxon>
        <taxon>Actinomycetota</taxon>
        <taxon>Actinomycetes</taxon>
        <taxon>Glycomycetales</taxon>
        <taxon>Glycomycetaceae</taxon>
        <taxon>Glycomyces</taxon>
    </lineage>
</organism>
<feature type="region of interest" description="Disordered" evidence="1">
    <location>
        <begin position="1"/>
        <end position="20"/>
    </location>
</feature>
<evidence type="ECO:0000256" key="1">
    <source>
        <dbReference type="SAM" id="MobiDB-lite"/>
    </source>
</evidence>
<evidence type="ECO:0000256" key="2">
    <source>
        <dbReference type="SAM" id="Phobius"/>
    </source>
</evidence>
<evidence type="ECO:0000313" key="4">
    <source>
        <dbReference type="Proteomes" id="UP000198662"/>
    </source>
</evidence>
<keyword evidence="2" id="KW-0812">Transmembrane</keyword>
<dbReference type="Proteomes" id="UP000198662">
    <property type="component" value="Unassembled WGS sequence"/>
</dbReference>
<name>A0A1G9I8R8_9ACTN</name>
<evidence type="ECO:0000313" key="3">
    <source>
        <dbReference type="EMBL" id="SDL21621.1"/>
    </source>
</evidence>
<feature type="transmembrane region" description="Helical" evidence="2">
    <location>
        <begin position="126"/>
        <end position="146"/>
    </location>
</feature>
<feature type="transmembrane region" description="Helical" evidence="2">
    <location>
        <begin position="181"/>
        <end position="202"/>
    </location>
</feature>
<feature type="transmembrane region" description="Helical" evidence="2">
    <location>
        <begin position="50"/>
        <end position="69"/>
    </location>
</feature>
<feature type="transmembrane region" description="Helical" evidence="2">
    <location>
        <begin position="76"/>
        <end position="94"/>
    </location>
</feature>
<sequence length="203" mass="21619">MSDVTAMSDHPADTSTPQGRGLKHALIRRWPTLLAILVSIPGFTDEPTRGLVDSFAVAMLLLPLWYVVIGATGRRNLTWWVLGGAIALFVGLRFQDAVDPSVVLLSISLAAVVWGTIRGRLVEPAFLLQIAGLAVFAALSATALNAADFDTALYAVAAGWFAHGIWDIAHHRANAGVARTGAEWCAVVDVLIAVQLVLMSLLL</sequence>
<protein>
    <submittedName>
        <fullName evidence="3">Uncharacterized protein</fullName>
    </submittedName>
</protein>
<keyword evidence="4" id="KW-1185">Reference proteome</keyword>
<reference evidence="4" key="1">
    <citation type="submission" date="2016-10" db="EMBL/GenBank/DDBJ databases">
        <authorList>
            <person name="Varghese N."/>
            <person name="Submissions S."/>
        </authorList>
    </citation>
    <scope>NUCLEOTIDE SEQUENCE [LARGE SCALE GENOMIC DNA]</scope>
    <source>
        <strain evidence="4">CGMCC 4.3147</strain>
    </source>
</reference>
<gene>
    <name evidence="3" type="ORF">SAMN05216298_3099</name>
</gene>
<dbReference type="EMBL" id="FNGF01000004">
    <property type="protein sequence ID" value="SDL21621.1"/>
    <property type="molecule type" value="Genomic_DNA"/>
</dbReference>
<dbReference type="RefSeq" id="WP_091050657.1">
    <property type="nucleotide sequence ID" value="NZ_FNGF01000004.1"/>
</dbReference>
<dbReference type="AlphaFoldDB" id="A0A1G9I8R8"/>
<dbReference type="OrthoDB" id="2988755at2"/>
<feature type="transmembrane region" description="Helical" evidence="2">
    <location>
        <begin position="100"/>
        <end position="117"/>
    </location>
</feature>
<keyword evidence="2" id="KW-1133">Transmembrane helix</keyword>
<accession>A0A1G9I8R8</accession>
<keyword evidence="2" id="KW-0472">Membrane</keyword>
<proteinExistence type="predicted"/>